<dbReference type="EMBL" id="DSEC01000237">
    <property type="protein sequence ID" value="HER43474.1"/>
    <property type="molecule type" value="Genomic_DNA"/>
</dbReference>
<feature type="non-terminal residue" evidence="3">
    <location>
        <position position="354"/>
    </location>
</feature>
<dbReference type="AlphaFoldDB" id="A0A7V2F3K0"/>
<sequence length="354" mass="38334">MREGEVGGRAVKRGDGLKRIILACMTIVASSCAVVQPPSGGPEDREPPHVVSIVPAPDSAGAGVDTEIILRFSEKVDGDTFKERLRLYPPVEFEEIEAKGDVLRVRFGEALPETTIAFVLSGGYADMHGVRSKESFISHFSTEEEIQEGIISGKVFFKSSIEPHGVVKLHRVIPDSTVSYKKERESRIAFAGEDGGFAFRALPTDGTRFILWAFSDENDDGLFAEQKEFHLLYPDTIGLTPSRRAATEIFIDIIDPDEPGVVTGIIIDETGLGGPATMRFEPLLPGEPPIVVRADSTGGFAARKVPPGRYLLHAFVDLAPDSLCGAYTLPEDSTVALREPCVTLPDTLVVEPGD</sequence>
<dbReference type="Pfam" id="PF13205">
    <property type="entry name" value="Big_5"/>
    <property type="match status" value="1"/>
</dbReference>
<evidence type="ECO:0000256" key="1">
    <source>
        <dbReference type="ARBA" id="ARBA00022729"/>
    </source>
</evidence>
<feature type="domain" description="SbsA Ig-like" evidence="2">
    <location>
        <begin position="44"/>
        <end position="142"/>
    </location>
</feature>
<evidence type="ECO:0000313" key="3">
    <source>
        <dbReference type="EMBL" id="HER43474.1"/>
    </source>
</evidence>
<gene>
    <name evidence="3" type="ORF">ENO08_03345</name>
</gene>
<keyword evidence="1" id="KW-0732">Signal</keyword>
<reference evidence="3" key="1">
    <citation type="journal article" date="2020" name="mSystems">
        <title>Genome- and Community-Level Interaction Insights into Carbon Utilization and Element Cycling Functions of Hydrothermarchaeota in Hydrothermal Sediment.</title>
        <authorList>
            <person name="Zhou Z."/>
            <person name="Liu Y."/>
            <person name="Xu W."/>
            <person name="Pan J."/>
            <person name="Luo Z.H."/>
            <person name="Li M."/>
        </authorList>
    </citation>
    <scope>NUCLEOTIDE SEQUENCE [LARGE SCALE GENOMIC DNA]</scope>
    <source>
        <strain evidence="3">SpSt-1233</strain>
    </source>
</reference>
<accession>A0A7V2F3K0</accession>
<comment type="caution">
    <text evidence="3">The sequence shown here is derived from an EMBL/GenBank/DDBJ whole genome shotgun (WGS) entry which is preliminary data.</text>
</comment>
<dbReference type="PROSITE" id="PS51257">
    <property type="entry name" value="PROKAR_LIPOPROTEIN"/>
    <property type="match status" value="1"/>
</dbReference>
<proteinExistence type="predicted"/>
<protein>
    <recommendedName>
        <fullName evidence="2">SbsA Ig-like domain-containing protein</fullName>
    </recommendedName>
</protein>
<dbReference type="InterPro" id="IPR032812">
    <property type="entry name" value="SbsA_Ig"/>
</dbReference>
<evidence type="ECO:0000259" key="2">
    <source>
        <dbReference type="Pfam" id="PF13205"/>
    </source>
</evidence>
<name>A0A7V2F3K0_UNCEI</name>
<organism evidence="3">
    <name type="scientific">Eiseniibacteriota bacterium</name>
    <dbReference type="NCBI Taxonomy" id="2212470"/>
    <lineage>
        <taxon>Bacteria</taxon>
        <taxon>Candidatus Eiseniibacteriota</taxon>
    </lineage>
</organism>
<dbReference type="Proteomes" id="UP000886069">
    <property type="component" value="Unassembled WGS sequence"/>
</dbReference>